<gene>
    <name evidence="1" type="ORF">EJ08DRAFT_738331</name>
</gene>
<reference evidence="1" key="1">
    <citation type="journal article" date="2020" name="Stud. Mycol.">
        <title>101 Dothideomycetes genomes: a test case for predicting lifestyles and emergence of pathogens.</title>
        <authorList>
            <person name="Haridas S."/>
            <person name="Albert R."/>
            <person name="Binder M."/>
            <person name="Bloem J."/>
            <person name="Labutti K."/>
            <person name="Salamov A."/>
            <person name="Andreopoulos B."/>
            <person name="Baker S."/>
            <person name="Barry K."/>
            <person name="Bills G."/>
            <person name="Bluhm B."/>
            <person name="Cannon C."/>
            <person name="Castanera R."/>
            <person name="Culley D."/>
            <person name="Daum C."/>
            <person name="Ezra D."/>
            <person name="Gonzalez J."/>
            <person name="Henrissat B."/>
            <person name="Kuo A."/>
            <person name="Liang C."/>
            <person name="Lipzen A."/>
            <person name="Lutzoni F."/>
            <person name="Magnuson J."/>
            <person name="Mondo S."/>
            <person name="Nolan M."/>
            <person name="Ohm R."/>
            <person name="Pangilinan J."/>
            <person name="Park H.-J."/>
            <person name="Ramirez L."/>
            <person name="Alfaro M."/>
            <person name="Sun H."/>
            <person name="Tritt A."/>
            <person name="Yoshinaga Y."/>
            <person name="Zwiers L.-H."/>
            <person name="Turgeon B."/>
            <person name="Goodwin S."/>
            <person name="Spatafora J."/>
            <person name="Crous P."/>
            <person name="Grigoriev I."/>
        </authorList>
    </citation>
    <scope>NUCLEOTIDE SEQUENCE</scope>
    <source>
        <strain evidence="1">CBS 130266</strain>
    </source>
</reference>
<protein>
    <submittedName>
        <fullName evidence="1">Uncharacterized protein</fullName>
    </submittedName>
</protein>
<comment type="caution">
    <text evidence="1">The sequence shown here is derived from an EMBL/GenBank/DDBJ whole genome shotgun (WGS) entry which is preliminary data.</text>
</comment>
<dbReference type="PANTHER" id="PTHR35043">
    <property type="entry name" value="TRANSCRIPTION FACTOR DOMAIN-CONTAINING PROTEIN"/>
    <property type="match status" value="1"/>
</dbReference>
<name>A0A9P4TTS2_9PEZI</name>
<dbReference type="OrthoDB" id="9451547at2759"/>
<accession>A0A9P4TTS2</accession>
<keyword evidence="2" id="KW-1185">Reference proteome</keyword>
<proteinExistence type="predicted"/>
<dbReference type="EMBL" id="MU007102">
    <property type="protein sequence ID" value="KAF2421080.1"/>
    <property type="molecule type" value="Genomic_DNA"/>
</dbReference>
<dbReference type="AlphaFoldDB" id="A0A9P4TTS2"/>
<dbReference type="Proteomes" id="UP000800235">
    <property type="component" value="Unassembled WGS sequence"/>
</dbReference>
<sequence>MDLPTITAEEIRDKSKADTLGKFLPLLQASWLIPQLIGRASQGLAMMKLELSASAVVFCTFGTFVCWLQKPSNVRTGTVLQLEAPTEEILSDAGEKAAAPYIHTTLDFVAKESFTFGYDVMGFFNLRCDDRDRPLQRFPNDRFPDISTIEKFGLFCWTTAYAASHLLAWHWTFPTRIVSALANIKFDHHRGDNRVLGL</sequence>
<dbReference type="PANTHER" id="PTHR35043:SF8">
    <property type="entry name" value="DUF4220 DOMAIN-CONTAINING PROTEIN"/>
    <property type="match status" value="1"/>
</dbReference>
<evidence type="ECO:0000313" key="1">
    <source>
        <dbReference type="EMBL" id="KAF2421080.1"/>
    </source>
</evidence>
<evidence type="ECO:0000313" key="2">
    <source>
        <dbReference type="Proteomes" id="UP000800235"/>
    </source>
</evidence>
<organism evidence="1 2">
    <name type="scientific">Tothia fuscella</name>
    <dbReference type="NCBI Taxonomy" id="1048955"/>
    <lineage>
        <taxon>Eukaryota</taxon>
        <taxon>Fungi</taxon>
        <taxon>Dikarya</taxon>
        <taxon>Ascomycota</taxon>
        <taxon>Pezizomycotina</taxon>
        <taxon>Dothideomycetes</taxon>
        <taxon>Pleosporomycetidae</taxon>
        <taxon>Venturiales</taxon>
        <taxon>Cylindrosympodiaceae</taxon>
        <taxon>Tothia</taxon>
    </lineage>
</organism>